<dbReference type="AlphaFoldDB" id="A0A495V502"/>
<dbReference type="InterPro" id="IPR013589">
    <property type="entry name" value="Bac_transglu_N"/>
</dbReference>
<dbReference type="InterPro" id="IPR002931">
    <property type="entry name" value="Transglutaminase-like"/>
</dbReference>
<dbReference type="PANTHER" id="PTHR33490">
    <property type="entry name" value="BLR5614 PROTEIN-RELATED"/>
    <property type="match status" value="1"/>
</dbReference>
<feature type="domain" description="Transglutaminase-like" evidence="1">
    <location>
        <begin position="172"/>
        <end position="248"/>
    </location>
</feature>
<organism evidence="2 3">
    <name type="scientific">Thiocapsa rosea</name>
    <dbReference type="NCBI Taxonomy" id="69360"/>
    <lineage>
        <taxon>Bacteria</taxon>
        <taxon>Pseudomonadati</taxon>
        <taxon>Pseudomonadota</taxon>
        <taxon>Gammaproteobacteria</taxon>
        <taxon>Chromatiales</taxon>
        <taxon>Chromatiaceae</taxon>
        <taxon>Thiocapsa</taxon>
    </lineage>
</organism>
<reference evidence="2 3" key="1">
    <citation type="submission" date="2018-10" db="EMBL/GenBank/DDBJ databases">
        <title>Genomic Encyclopedia of Archaeal and Bacterial Type Strains, Phase II (KMG-II): from individual species to whole genera.</title>
        <authorList>
            <person name="Goeker M."/>
        </authorList>
    </citation>
    <scope>NUCLEOTIDE SEQUENCE [LARGE SCALE GENOMIC DNA]</scope>
    <source>
        <strain evidence="2 3">DSM 235</strain>
    </source>
</reference>
<dbReference type="Proteomes" id="UP000274556">
    <property type="component" value="Unassembled WGS sequence"/>
</dbReference>
<dbReference type="RefSeq" id="WP_120795521.1">
    <property type="nucleotide sequence ID" value="NZ_RBXL01000001.1"/>
</dbReference>
<comment type="caution">
    <text evidence="2">The sequence shown here is derived from an EMBL/GenBank/DDBJ whole genome shotgun (WGS) entry which is preliminary data.</text>
</comment>
<dbReference type="InterPro" id="IPR038765">
    <property type="entry name" value="Papain-like_cys_pep_sf"/>
</dbReference>
<dbReference type="EMBL" id="RBXL01000001">
    <property type="protein sequence ID" value="RKT42848.1"/>
    <property type="molecule type" value="Genomic_DNA"/>
</dbReference>
<dbReference type="InterPro" id="IPR018667">
    <property type="entry name" value="DUF2126"/>
</dbReference>
<dbReference type="PANTHER" id="PTHR33490:SF1">
    <property type="entry name" value="SLL1233 PROTEIN"/>
    <property type="match status" value="1"/>
</dbReference>
<name>A0A495V502_9GAMM</name>
<evidence type="ECO:0000313" key="3">
    <source>
        <dbReference type="Proteomes" id="UP000274556"/>
    </source>
</evidence>
<protein>
    <submittedName>
        <fullName evidence="2">Uncharacterized protein (DUF2126 family)</fullName>
    </submittedName>
</protein>
<dbReference type="Gene3D" id="3.10.620.30">
    <property type="match status" value="1"/>
</dbReference>
<gene>
    <name evidence="2" type="ORF">BDD21_0144</name>
</gene>
<keyword evidence="3" id="KW-1185">Reference proteome</keyword>
<accession>A0A495V502</accession>
<dbReference type="SUPFAM" id="SSF54001">
    <property type="entry name" value="Cysteine proteinases"/>
    <property type="match status" value="1"/>
</dbReference>
<dbReference type="Pfam" id="PF01841">
    <property type="entry name" value="Transglut_core"/>
    <property type="match status" value="1"/>
</dbReference>
<dbReference type="Pfam" id="PF08379">
    <property type="entry name" value="Bact_transglu_N"/>
    <property type="match status" value="1"/>
</dbReference>
<sequence>MSILVAINHKTEYRFDRSVNLAPHVVRLRPAPHCRTPIRSYSLKIEPAEHFINWQQDAFGNYLARLVFPEKATTLTVEVDVIAEMITINPFDFFLEDYAFYYPFEYEPDLRKELAPYLEVTESGPLLKEWLSAVDRTKRETVYFLVDLNQRLQQDINYVIRMEVGVQTCEETLTRRLGSCRDTAWLLVQILRHLGLAARFVSGYLVQLTADVKSLDGPSGPEADFTDLHAWAEVYVPGAGWIGLDPTSGLFAGEGHIPLACSPAPRSAAPITGATDKCEVELYFHNEITRIHEDPRVTKPYTDEQWAAIESLGHQVDAELKANDVRLTMGGEPTFVSIDDMDGAEWNIAALGPTKKILAEDLMLRLKRHFAPGGLLHIGQGKWYPGEQLPRWALSCFWRKDGQPVWRNPELFGLENTQYGHGPAEAETFVRTLARHLGVDPSFASEAHEDVFYYLWKEARLPANVDPLDNKLKDPNERKRLTRLFQQGLNRVAGYVLPLRWWGFGAEGRWKSGRWTFRDGNLFLIPGDSPMGFRLPLDALPYVPEGELDTVPERNPLEPVTALRSPFDEVARRYSRVVEPAQAPQTIREQGHRPQDLAARYGRVTPLDESHQSLHPQVALPDDLHPDLIRTALCIEPREGRLYCFMPPLTHLEHWLDLVLCLEDTAAELKMPIIIEGYEPPRDHRLQKLAVTPDPGVIEVNIHPSESWDDMVRDTHILYEEARQARLGTEKFMLDGRHTGTGGGNHVTLGGPTPADSPLLRKPDLVQSLIGYWQHHPSLSYLFSGMFIGPTSQAPRVDEARDDRLYELDIAFQQMPPGEVPQPWVVDRVLRNLLTDVTGNTHRTEFCIDKLYSPDSASGRQGLVEFRAFEMPPHARMSLAQLLLLRTLVARFWKEPYRRKPVRWGTELHDRFLLPHFVRQDFNDVICDLQRAGYPFDPAWFDPFFEFRFPHYGDLVTENGIDMELRAAIEPWHVLGEEVTAQGTSRFVDSSVERMQVKVNGMVGDRHVLVCNGRRVPLRPTGRKAEFVAGIRFKAWSPPSGLHPTIPAHSPLLFEIVDLWNRASLGGCTYYVAHPGGRSESNFPVNSYEAESRRIARFRLMGHTPGPIDPPPHEPAGEHPYTLDLRYKPGC</sequence>
<evidence type="ECO:0000313" key="2">
    <source>
        <dbReference type="EMBL" id="RKT42848.1"/>
    </source>
</evidence>
<evidence type="ECO:0000259" key="1">
    <source>
        <dbReference type="SMART" id="SM00460"/>
    </source>
</evidence>
<dbReference type="SMART" id="SM00460">
    <property type="entry name" value="TGc"/>
    <property type="match status" value="1"/>
</dbReference>
<dbReference type="OrthoDB" id="9804872at2"/>
<proteinExistence type="predicted"/>
<dbReference type="Pfam" id="PF09899">
    <property type="entry name" value="DUF2126"/>
    <property type="match status" value="1"/>
</dbReference>